<feature type="binding site" evidence="7">
    <location>
        <position position="287"/>
    </location>
    <ligand>
        <name>ATP</name>
        <dbReference type="ChEBI" id="CHEBI:30616"/>
    </ligand>
</feature>
<evidence type="ECO:0000256" key="7">
    <source>
        <dbReference type="PROSITE-ProRule" id="PRU10141"/>
    </source>
</evidence>
<organism evidence="10 11">
    <name type="scientific">Stentor coeruleus</name>
    <dbReference type="NCBI Taxonomy" id="5963"/>
    <lineage>
        <taxon>Eukaryota</taxon>
        <taxon>Sar</taxon>
        <taxon>Alveolata</taxon>
        <taxon>Ciliophora</taxon>
        <taxon>Postciliodesmatophora</taxon>
        <taxon>Heterotrichea</taxon>
        <taxon>Heterotrichida</taxon>
        <taxon>Stentoridae</taxon>
        <taxon>Stentor</taxon>
    </lineage>
</organism>
<keyword evidence="2" id="KW-0723">Serine/threonine-protein kinase</keyword>
<keyword evidence="4 7" id="KW-0547">Nucleotide-binding</keyword>
<feature type="domain" description="Protein kinase" evidence="9">
    <location>
        <begin position="257"/>
        <end position="517"/>
    </location>
</feature>
<dbReference type="SUPFAM" id="SSF56112">
    <property type="entry name" value="Protein kinase-like (PK-like)"/>
    <property type="match status" value="1"/>
</dbReference>
<dbReference type="CDD" id="cd06606">
    <property type="entry name" value="STKc_MAPKKK"/>
    <property type="match status" value="1"/>
</dbReference>
<dbReference type="InterPro" id="IPR008271">
    <property type="entry name" value="Ser/Thr_kinase_AS"/>
</dbReference>
<evidence type="ECO:0000256" key="5">
    <source>
        <dbReference type="ARBA" id="ARBA00022777"/>
    </source>
</evidence>
<dbReference type="InterPro" id="IPR011009">
    <property type="entry name" value="Kinase-like_dom_sf"/>
</dbReference>
<keyword evidence="6 7" id="KW-0067">ATP-binding</keyword>
<dbReference type="InterPro" id="IPR017441">
    <property type="entry name" value="Protein_kinase_ATP_BS"/>
</dbReference>
<dbReference type="FunFam" id="1.10.510.10:FF:000571">
    <property type="entry name" value="Maternal embryonic leucine zipper kinase"/>
    <property type="match status" value="1"/>
</dbReference>
<dbReference type="InterPro" id="IPR000719">
    <property type="entry name" value="Prot_kinase_dom"/>
</dbReference>
<evidence type="ECO:0000256" key="1">
    <source>
        <dbReference type="ARBA" id="ARBA00011245"/>
    </source>
</evidence>
<dbReference type="PROSITE" id="PS00107">
    <property type="entry name" value="PROTEIN_KINASE_ATP"/>
    <property type="match status" value="1"/>
</dbReference>
<dbReference type="PANTHER" id="PTHR11584">
    <property type="entry name" value="SERINE/THREONINE PROTEIN KINASE"/>
    <property type="match status" value="1"/>
</dbReference>
<dbReference type="Gene3D" id="1.10.510.10">
    <property type="entry name" value="Transferase(Phosphotransferase) domain 1"/>
    <property type="match status" value="1"/>
</dbReference>
<sequence>MLKTLTTPRLSVPISTTQIKPKSFLKLPHMSSPDLKISTKCLNTLLGSSTKGKLSTQIMTFKGFNYKNKPNNYEEQSRALIPKIRSKNYLENSKIKLIPVQSPKQLEMKGIRIRPRIKDYSSDLSTKNETVSTKKFPELPESKDLDSSYGSSELENDVKPVRSSIISINSISQKKFNSPFVRKQTTKKSTVGSLISENSLHNLQSFKGSTLNREYTIENIIDELNTTSNIAVYNTLKIKLLDKDPMFDSINGKEIQWRVIELIGSGGFGQVMKVMNIKSGKIFAVKKLFYNPANETQQRFIDSLIQEIRILKKLKHKNIIKYLGSEILEGNYCMYIEYLSGGSLAKLLYLLGGLSEITVRAYTKQILKGIRFLHENGIIHRDLKSENILLDFNGKIKLCDFGSSKKYENDLVESGDIQSIKGSLPWMAPEVMKQGGYGRKADIWSLGCVVLEMLTAKPPWNDIENQVMLMMKVAIYNEIPMIPNNISDNCKDFLNKCLQRDFNLRPTVQELLKHPFIVSPKKYNDISL</sequence>
<proteinExistence type="predicted"/>
<evidence type="ECO:0000313" key="11">
    <source>
        <dbReference type="Proteomes" id="UP000187209"/>
    </source>
</evidence>
<dbReference type="EMBL" id="MPUH01000255">
    <property type="protein sequence ID" value="OMJ84879.1"/>
    <property type="molecule type" value="Genomic_DNA"/>
</dbReference>
<gene>
    <name evidence="10" type="ORF">SteCoe_13937</name>
</gene>
<feature type="compositionally biased region" description="Polar residues" evidence="8">
    <location>
        <begin position="123"/>
        <end position="133"/>
    </location>
</feature>
<dbReference type="GO" id="GO:0004674">
    <property type="term" value="F:protein serine/threonine kinase activity"/>
    <property type="evidence" value="ECO:0007669"/>
    <property type="project" value="UniProtKB-KW"/>
</dbReference>
<evidence type="ECO:0000256" key="2">
    <source>
        <dbReference type="ARBA" id="ARBA00022527"/>
    </source>
</evidence>
<keyword evidence="5" id="KW-0418">Kinase</keyword>
<feature type="compositionally biased region" description="Basic and acidic residues" evidence="8">
    <location>
        <begin position="135"/>
        <end position="146"/>
    </location>
</feature>
<keyword evidence="3" id="KW-0808">Transferase</keyword>
<name>A0A1R2C7B0_9CILI</name>
<reference evidence="10 11" key="1">
    <citation type="submission" date="2016-11" db="EMBL/GenBank/DDBJ databases">
        <title>The macronuclear genome of Stentor coeruleus: a giant cell with tiny introns.</title>
        <authorList>
            <person name="Slabodnick M."/>
            <person name="Ruby J.G."/>
            <person name="Reiff S.B."/>
            <person name="Swart E.C."/>
            <person name="Gosai S."/>
            <person name="Prabakaran S."/>
            <person name="Witkowska E."/>
            <person name="Larue G.E."/>
            <person name="Fisher S."/>
            <person name="Freeman R.M."/>
            <person name="Gunawardena J."/>
            <person name="Chu W."/>
            <person name="Stover N.A."/>
            <person name="Gregory B.D."/>
            <person name="Nowacki M."/>
            <person name="Derisi J."/>
            <person name="Roy S.W."/>
            <person name="Marshall W.F."/>
            <person name="Sood P."/>
        </authorList>
    </citation>
    <scope>NUCLEOTIDE SEQUENCE [LARGE SCALE GENOMIC DNA]</scope>
    <source>
        <strain evidence="10">WM001</strain>
    </source>
</reference>
<dbReference type="PANTHER" id="PTHR11584:SF369">
    <property type="entry name" value="MITOGEN-ACTIVATED PROTEIN KINASE KINASE KINASE 19-RELATED"/>
    <property type="match status" value="1"/>
</dbReference>
<evidence type="ECO:0000256" key="3">
    <source>
        <dbReference type="ARBA" id="ARBA00022679"/>
    </source>
</evidence>
<evidence type="ECO:0000256" key="8">
    <source>
        <dbReference type="SAM" id="MobiDB-lite"/>
    </source>
</evidence>
<dbReference type="Proteomes" id="UP000187209">
    <property type="component" value="Unassembled WGS sequence"/>
</dbReference>
<evidence type="ECO:0000313" key="10">
    <source>
        <dbReference type="EMBL" id="OMJ84879.1"/>
    </source>
</evidence>
<evidence type="ECO:0000259" key="9">
    <source>
        <dbReference type="PROSITE" id="PS50011"/>
    </source>
</evidence>
<comment type="subunit">
    <text evidence="1">Monomer.</text>
</comment>
<feature type="region of interest" description="Disordered" evidence="8">
    <location>
        <begin position="123"/>
        <end position="153"/>
    </location>
</feature>
<comment type="caution">
    <text evidence="10">The sequence shown here is derived from an EMBL/GenBank/DDBJ whole genome shotgun (WGS) entry which is preliminary data.</text>
</comment>
<accession>A0A1R2C7B0</accession>
<dbReference type="PROSITE" id="PS00108">
    <property type="entry name" value="PROTEIN_KINASE_ST"/>
    <property type="match status" value="1"/>
</dbReference>
<dbReference type="PROSITE" id="PS50011">
    <property type="entry name" value="PROTEIN_KINASE_DOM"/>
    <property type="match status" value="1"/>
</dbReference>
<evidence type="ECO:0000256" key="6">
    <source>
        <dbReference type="ARBA" id="ARBA00022840"/>
    </source>
</evidence>
<evidence type="ECO:0000256" key="4">
    <source>
        <dbReference type="ARBA" id="ARBA00022741"/>
    </source>
</evidence>
<dbReference type="Pfam" id="PF00069">
    <property type="entry name" value="Pkinase"/>
    <property type="match status" value="1"/>
</dbReference>
<dbReference type="AlphaFoldDB" id="A0A1R2C7B0"/>
<dbReference type="GO" id="GO:0005524">
    <property type="term" value="F:ATP binding"/>
    <property type="evidence" value="ECO:0007669"/>
    <property type="project" value="UniProtKB-UniRule"/>
</dbReference>
<dbReference type="SMART" id="SM00220">
    <property type="entry name" value="S_TKc"/>
    <property type="match status" value="1"/>
</dbReference>
<keyword evidence="11" id="KW-1185">Reference proteome</keyword>
<dbReference type="OrthoDB" id="2914378at2759"/>
<protein>
    <recommendedName>
        <fullName evidence="9">Protein kinase domain-containing protein</fullName>
    </recommendedName>
</protein>